<dbReference type="Gene3D" id="3.40.250.10">
    <property type="entry name" value="Rhodanese-like domain"/>
    <property type="match status" value="1"/>
</dbReference>
<dbReference type="InterPro" id="IPR001763">
    <property type="entry name" value="Rhodanese-like_dom"/>
</dbReference>
<dbReference type="PANTHER" id="PTHR43031">
    <property type="entry name" value="FAD-DEPENDENT OXIDOREDUCTASE"/>
    <property type="match status" value="1"/>
</dbReference>
<dbReference type="PANTHER" id="PTHR43031:SF18">
    <property type="entry name" value="RHODANESE-RELATED SULFURTRANSFERASES"/>
    <property type="match status" value="1"/>
</dbReference>
<proteinExistence type="predicted"/>
<evidence type="ECO:0000313" key="5">
    <source>
        <dbReference type="Proteomes" id="UP000195141"/>
    </source>
</evidence>
<dbReference type="InterPro" id="IPR036873">
    <property type="entry name" value="Rhodanese-like_dom_sf"/>
</dbReference>
<dbReference type="AlphaFoldDB" id="A0A242JX02"/>
<dbReference type="RefSeq" id="WP_086351091.1">
    <property type="nucleotide sequence ID" value="NZ_CP147247.1"/>
</dbReference>
<dbReference type="Proteomes" id="UP000195141">
    <property type="component" value="Chromosome"/>
</dbReference>
<gene>
    <name evidence="4" type="ORF">A5888_003702</name>
    <name evidence="3" type="ORF">A5888_004128</name>
</gene>
<evidence type="ECO:0000313" key="3">
    <source>
        <dbReference type="EMBL" id="OTP09740.1"/>
    </source>
</evidence>
<reference evidence="4" key="2">
    <citation type="submission" date="2017-05" db="EMBL/GenBank/DDBJ databases">
        <authorList>
            <consortium name="The Broad Institute Genomics Platform"/>
            <consortium name="The Broad Institute Genomic Center for Infectious Diseases"/>
            <person name="Earl A."/>
            <person name="Manson A."/>
            <person name="Schwartman J."/>
            <person name="Gilmore M."/>
            <person name="Abouelleil A."/>
            <person name="Cao P."/>
            <person name="Chapman S."/>
            <person name="Cusick C."/>
            <person name="Shea T."/>
            <person name="Young S."/>
            <person name="Neafsey D."/>
            <person name="Nusbaum C."/>
            <person name="Birren B."/>
        </authorList>
    </citation>
    <scope>NUCLEOTIDE SEQUENCE</scope>
    <source>
        <strain evidence="4">9E7_DIV0242</strain>
    </source>
</reference>
<dbReference type="EMBL" id="NGMM01000010">
    <property type="protein sequence ID" value="OTP09740.1"/>
    <property type="molecule type" value="Genomic_DNA"/>
</dbReference>
<dbReference type="EMBL" id="CP147247">
    <property type="protein sequence ID" value="WYJ91929.1"/>
    <property type="molecule type" value="Genomic_DNA"/>
</dbReference>
<dbReference type="OrthoDB" id="9808735at2"/>
<keyword evidence="1" id="KW-1133">Transmembrane helix</keyword>
<reference evidence="3" key="1">
    <citation type="submission" date="2017-05" db="EMBL/GenBank/DDBJ databases">
        <title>The Genome Sequence of Enterococcus sp. 9E7_DIV0242.</title>
        <authorList>
            <consortium name="The Broad Institute Genomics Platform"/>
            <consortium name="The Broad Institute Genomic Center for Infectious Diseases"/>
            <person name="Earl A."/>
            <person name="Manson A."/>
            <person name="Schwartman J."/>
            <person name="Gilmore M."/>
            <person name="Abouelleil A."/>
            <person name="Cao P."/>
            <person name="Chapman S."/>
            <person name="Cusick C."/>
            <person name="Shea T."/>
            <person name="Young S."/>
            <person name="Neafsey D."/>
            <person name="Nusbaum C."/>
            <person name="Birren B."/>
        </authorList>
    </citation>
    <scope>NUCLEOTIDE SEQUENCE [LARGE SCALE GENOMIC DNA]</scope>
    <source>
        <strain evidence="3">9E7_DIV0242</strain>
    </source>
</reference>
<reference evidence="4" key="3">
    <citation type="submission" date="2024-03" db="EMBL/GenBank/DDBJ databases">
        <title>The Genome Sequence of Enterococcus sp. DIV0242b.</title>
        <authorList>
            <consortium name="The Broad Institute Genomics Platform"/>
            <consortium name="The Broad Institute Microbial Omics Core"/>
            <consortium name="The Broad Institute Genomic Center for Infectious Diseases"/>
            <person name="Earl A."/>
            <person name="Manson A."/>
            <person name="Gilmore M."/>
            <person name="Schwartman J."/>
            <person name="Shea T."/>
            <person name="Abouelleil A."/>
            <person name="Cao P."/>
            <person name="Chapman S."/>
            <person name="Cusick C."/>
            <person name="Young S."/>
            <person name="Neafsey D."/>
            <person name="Nusbaum C."/>
            <person name="Birren B."/>
        </authorList>
    </citation>
    <scope>NUCLEOTIDE SEQUENCE</scope>
    <source>
        <strain evidence="4">9E7_DIV0242</strain>
    </source>
</reference>
<evidence type="ECO:0000256" key="1">
    <source>
        <dbReference type="SAM" id="Phobius"/>
    </source>
</evidence>
<protein>
    <recommendedName>
        <fullName evidence="2">Rhodanese domain-containing protein</fullName>
    </recommendedName>
</protein>
<dbReference type="SUPFAM" id="SSF52821">
    <property type="entry name" value="Rhodanese/Cell cycle control phosphatase"/>
    <property type="match status" value="1"/>
</dbReference>
<name>A0A242JX02_9ENTE</name>
<dbReference type="PROSITE" id="PS50206">
    <property type="entry name" value="RHODANESE_3"/>
    <property type="match status" value="1"/>
</dbReference>
<dbReference type="InterPro" id="IPR050229">
    <property type="entry name" value="GlpE_sulfurtransferase"/>
</dbReference>
<evidence type="ECO:0000259" key="2">
    <source>
        <dbReference type="PROSITE" id="PS50206"/>
    </source>
</evidence>
<keyword evidence="1" id="KW-0812">Transmembrane</keyword>
<organism evidence="3">
    <name type="scientific">Candidatus Enterococcus clewellii</name>
    <dbReference type="NCBI Taxonomy" id="1834193"/>
    <lineage>
        <taxon>Bacteria</taxon>
        <taxon>Bacillati</taxon>
        <taxon>Bacillota</taxon>
        <taxon>Bacilli</taxon>
        <taxon>Lactobacillales</taxon>
        <taxon>Enterococcaceae</taxon>
        <taxon>Enterococcus</taxon>
    </lineage>
</organism>
<keyword evidence="5" id="KW-1185">Reference proteome</keyword>
<dbReference type="Pfam" id="PF00581">
    <property type="entry name" value="Rhodanese"/>
    <property type="match status" value="1"/>
</dbReference>
<evidence type="ECO:0000313" key="4">
    <source>
        <dbReference type="EMBL" id="WYJ91929.1"/>
    </source>
</evidence>
<accession>A0A242JX02</accession>
<sequence length="133" mass="15160">MSVLLVINIILGAILLIMAGNMLYTFILGKTAAKMLTEEEFREGMRKAQVIDVREKDTFDGGHILGARSLPYSMLKTNMQSLRKDQPIYLYDQRHSTSVRVARKLKKAGYTDIYVLKNGYDNWSGKIKKKTVN</sequence>
<dbReference type="SMART" id="SM00450">
    <property type="entry name" value="RHOD"/>
    <property type="match status" value="1"/>
</dbReference>
<keyword evidence="1" id="KW-0472">Membrane</keyword>
<dbReference type="CDD" id="cd00158">
    <property type="entry name" value="RHOD"/>
    <property type="match status" value="1"/>
</dbReference>
<feature type="transmembrane region" description="Helical" evidence="1">
    <location>
        <begin position="6"/>
        <end position="27"/>
    </location>
</feature>
<feature type="domain" description="Rhodanese" evidence="2">
    <location>
        <begin position="44"/>
        <end position="132"/>
    </location>
</feature>